<proteinExistence type="predicted"/>
<organism evidence="1 2">
    <name type="scientific">Panagrolaimus davidi</name>
    <dbReference type="NCBI Taxonomy" id="227884"/>
    <lineage>
        <taxon>Eukaryota</taxon>
        <taxon>Metazoa</taxon>
        <taxon>Ecdysozoa</taxon>
        <taxon>Nematoda</taxon>
        <taxon>Chromadorea</taxon>
        <taxon>Rhabditida</taxon>
        <taxon>Tylenchina</taxon>
        <taxon>Panagrolaimomorpha</taxon>
        <taxon>Panagrolaimoidea</taxon>
        <taxon>Panagrolaimidae</taxon>
        <taxon>Panagrolaimus</taxon>
    </lineage>
</organism>
<accession>A0A914QZA1</accession>
<dbReference type="WBParaSite" id="PDA_v2.g9252.t1">
    <property type="protein sequence ID" value="PDA_v2.g9252.t1"/>
    <property type="gene ID" value="PDA_v2.g9252"/>
</dbReference>
<protein>
    <submittedName>
        <fullName evidence="2">Uncharacterized protein</fullName>
    </submittedName>
</protein>
<evidence type="ECO:0000313" key="1">
    <source>
        <dbReference type="Proteomes" id="UP000887578"/>
    </source>
</evidence>
<sequence length="123" mass="12191">MATPSSQSAMPEVPLLPCMTCEAPPLTDLPPGSNPNAIVRGDGSVTAGAPVGPGCLSFIITCEAAGMNFVVIGANQQGISLSTPSSGQKMATVVCNGDGQLEGRTVPAGDPVIVTSAYCSNAV</sequence>
<dbReference type="Proteomes" id="UP000887578">
    <property type="component" value="Unplaced"/>
</dbReference>
<name>A0A914QZA1_9BILA</name>
<reference evidence="2" key="1">
    <citation type="submission" date="2022-11" db="UniProtKB">
        <authorList>
            <consortium name="WormBaseParasite"/>
        </authorList>
    </citation>
    <scope>IDENTIFICATION</scope>
</reference>
<keyword evidence="1" id="KW-1185">Reference proteome</keyword>
<dbReference type="AlphaFoldDB" id="A0A914QZA1"/>
<evidence type="ECO:0000313" key="2">
    <source>
        <dbReference type="WBParaSite" id="PDA_v2.g9252.t1"/>
    </source>
</evidence>